<keyword evidence="9" id="KW-1185">Reference proteome</keyword>
<evidence type="ECO:0000256" key="4">
    <source>
        <dbReference type="ARBA" id="ARBA00012541"/>
    </source>
</evidence>
<dbReference type="InterPro" id="IPR007867">
    <property type="entry name" value="GMC_OxRtase_C"/>
</dbReference>
<dbReference type="EC" id="2.4.1.18" evidence="4"/>
<dbReference type="Gene3D" id="3.20.20.80">
    <property type="entry name" value="Glycosidases"/>
    <property type="match status" value="1"/>
</dbReference>
<dbReference type="InterPro" id="IPR017853">
    <property type="entry name" value="GH"/>
</dbReference>
<evidence type="ECO:0000313" key="8">
    <source>
        <dbReference type="EMBL" id="MCW1916956.1"/>
    </source>
</evidence>
<comment type="function">
    <text evidence="2">Catalyzes the formation of the alpha-1,6-glucosidic linkages in glycogen by scission of a 1,4-alpha-linked oligosaccharide from growing alpha-1,4-glucan chains and the subsequent attachment of the oligosaccharide to the alpha-1,6 position.</text>
</comment>
<dbReference type="InterPro" id="IPR014756">
    <property type="entry name" value="Ig_E-set"/>
</dbReference>
<dbReference type="RefSeq" id="WP_264516576.1">
    <property type="nucleotide sequence ID" value="NZ_JAPDDR010000022.1"/>
</dbReference>
<name>A0ABT3GAT0_9BACT</name>
<dbReference type="Gene3D" id="2.60.40.1180">
    <property type="entry name" value="Golgi alpha-mannosidase II"/>
    <property type="match status" value="1"/>
</dbReference>
<evidence type="ECO:0000256" key="3">
    <source>
        <dbReference type="ARBA" id="ARBA00009000"/>
    </source>
</evidence>
<sequence>MANRFEELWHYHSEPQSDRTSEWNTETKGMQPMALAESDGAQFDIGFLTASLRPNHQVSLITEATGWSREIFGVYWYGAWRFRLLKSSFRHGSKYRFRLNGCVESQTLTLKSPHDVYLKEGDVIFPETPARYIHGYENLRVSEDQQQQNVFQPLPSEYVDWDIIVIGSGMGGGTLADALTDHKGASPRVLVLEAGPLEYDTHIYNKPLAAFGRSINGHEVRNYEKDNDHSSFGMFPQMNFGGRSLFWSGLIPRMKDWELAHWPKAIADDLREHRYDKAEAVMRKHVTSGEYQEDLIKQMSARFPGFEVVDTPRSLHQPEIRKDGSRPDSVLHRSTGTYSSAELLLDSLRSPADPGSGRLFAQCNHLVTELVTENGRVTEVVCQDLVGNRERRFRGKYVVLAAGSLESARLAMVSKLEPGELIGKGLTDHPSYYAPNDGNFLLKETSRYAGRDFHAKIFLYPKEQWAGHWFNIEIVINGDYWNSRHADDDVQIKCHPKDIRSTVNFKFIFGSPLIDSNWVALGGPDGKLRVNVPPNPHGENARESVRKLLADLMEFLEVEPADLNDWRSLHFGNGGTVNHAGGTLRTGEPGSPRVLDEDLKFERYENLYVCDPSAYPYIPAANPSLTLVALALRLGDHLIGRLQEDREKQGDKRAEDPTPLEIPRPRIIIAEGSAAASRHEGLGNMPFAGGTAFRVWAPFAKSVAVAFYPHPQRNPAAPSHIAYLAQEELGYWSVDVPGVEPGHCYRYQITNRETANVSTRIDPYAREVTNSIGHGIVSSREFPWQVNDYQMPEASTLVIYELHLGTFDDDPGDRPGTLARAASRLGHLADLGVNCIHVMPPNEFAADRSWGYNVALPFAIEEAYGGVSEFKKFVDEAHRLGLAVITDCVFNHFGPGDLESCLWQFDGWQERGQGGIYFYNDERGMTQWGPRPDFGREEVRRYIRDYVSFLLEECRCDGLRIDSTCNIWGFNNGEGWNPEGYDLLRSIADDVKNRYPHPRQKILIAEDWHNDGWVTRPTHEGGAGMDAEWHWFVHEARRALIPPADHERDMGSVARALHANFNGDAFTRVIYTESHDESGNDDNLARKIDRHDADSWYARKRTTLGAALLLTAPGIPMLWQGQEIHWTGRFTDEVPLDWKRLAQFPGIYQLYKDLCHLRRNWYNHTRGLRGQHLNCQMVDEENKVIAYHRWDQGGPGDDVIVILNFSHRSWTNYVVGLPREGTWECRFSSDWGGYGPDFGNHGGHAVEAVAEPRQGLGYHARFELAPYSAVIYSQGG</sequence>
<dbReference type="GO" id="GO:0016787">
    <property type="term" value="F:hydrolase activity"/>
    <property type="evidence" value="ECO:0007669"/>
    <property type="project" value="UniProtKB-KW"/>
</dbReference>
<dbReference type="InterPro" id="IPR006047">
    <property type="entry name" value="GH13_cat_dom"/>
</dbReference>
<dbReference type="SUPFAM" id="SSF51445">
    <property type="entry name" value="(Trans)glycosidases"/>
    <property type="match status" value="1"/>
</dbReference>
<dbReference type="Pfam" id="PF02922">
    <property type="entry name" value="CBM_48"/>
    <property type="match status" value="1"/>
</dbReference>
<dbReference type="PANTHER" id="PTHR43651">
    <property type="entry name" value="1,4-ALPHA-GLUCAN-BRANCHING ENZYME"/>
    <property type="match status" value="1"/>
</dbReference>
<dbReference type="InterPro" id="IPR013783">
    <property type="entry name" value="Ig-like_fold"/>
</dbReference>
<evidence type="ECO:0000259" key="7">
    <source>
        <dbReference type="SMART" id="SM00642"/>
    </source>
</evidence>
<keyword evidence="5" id="KW-0808">Transferase</keyword>
<accession>A0ABT3GAT0</accession>
<comment type="catalytic activity">
    <reaction evidence="1">
        <text>Transfers a segment of a (1-&gt;4)-alpha-D-glucan chain to a primary hydroxy group in a similar glucan chain.</text>
        <dbReference type="EC" id="2.4.1.18"/>
    </reaction>
</comment>
<protein>
    <recommendedName>
        <fullName evidence="4">1,4-alpha-glucan branching enzyme</fullName>
        <ecNumber evidence="4">2.4.1.18</ecNumber>
    </recommendedName>
</protein>
<dbReference type="SMART" id="SM00642">
    <property type="entry name" value="Aamy"/>
    <property type="match status" value="1"/>
</dbReference>
<reference evidence="8" key="1">
    <citation type="submission" date="2022-10" db="EMBL/GenBank/DDBJ databases">
        <title>Luteolibacter sp. GHJ8, whole genome shotgun sequencing project.</title>
        <authorList>
            <person name="Zhao G."/>
            <person name="Shen L."/>
        </authorList>
    </citation>
    <scope>NUCLEOTIDE SEQUENCE</scope>
    <source>
        <strain evidence="8">GHJ8</strain>
    </source>
</reference>
<dbReference type="Gene3D" id="3.50.50.60">
    <property type="entry name" value="FAD/NAD(P)-binding domain"/>
    <property type="match status" value="2"/>
</dbReference>
<feature type="domain" description="Glycosyl hydrolase family 13 catalytic" evidence="7">
    <location>
        <begin position="801"/>
        <end position="1158"/>
    </location>
</feature>
<dbReference type="PANTHER" id="PTHR43651:SF11">
    <property type="entry name" value="MALTO-OLIGOSYLTREHALOSE TREHALOHYDROLASE"/>
    <property type="match status" value="1"/>
</dbReference>
<dbReference type="EMBL" id="JAPDDR010000022">
    <property type="protein sequence ID" value="MCW1916956.1"/>
    <property type="molecule type" value="Genomic_DNA"/>
</dbReference>
<dbReference type="CDD" id="cd11325">
    <property type="entry name" value="AmyAc_GTHase"/>
    <property type="match status" value="1"/>
</dbReference>
<evidence type="ECO:0000313" key="9">
    <source>
        <dbReference type="Proteomes" id="UP001165653"/>
    </source>
</evidence>
<keyword evidence="6" id="KW-0119">Carbohydrate metabolism</keyword>
<evidence type="ECO:0000256" key="2">
    <source>
        <dbReference type="ARBA" id="ARBA00002953"/>
    </source>
</evidence>
<proteinExistence type="inferred from homology"/>
<evidence type="ECO:0000256" key="1">
    <source>
        <dbReference type="ARBA" id="ARBA00000826"/>
    </source>
</evidence>
<comment type="caution">
    <text evidence="8">The sequence shown here is derived from an EMBL/GenBank/DDBJ whole genome shotgun (WGS) entry which is preliminary data.</text>
</comment>
<dbReference type="InterPro" id="IPR013780">
    <property type="entry name" value="Glyco_hydro_b"/>
</dbReference>
<dbReference type="SUPFAM" id="SSF51011">
    <property type="entry name" value="Glycosyl hydrolase domain"/>
    <property type="match status" value="1"/>
</dbReference>
<keyword evidence="8" id="KW-0378">Hydrolase</keyword>
<comment type="similarity">
    <text evidence="3">Belongs to the glycosyl hydrolase 13 family. GlgB subfamily.</text>
</comment>
<dbReference type="Pfam" id="PF05199">
    <property type="entry name" value="GMC_oxred_C"/>
    <property type="match status" value="1"/>
</dbReference>
<dbReference type="Pfam" id="PF02806">
    <property type="entry name" value="Alpha-amylase_C"/>
    <property type="match status" value="1"/>
</dbReference>
<dbReference type="Proteomes" id="UP001165653">
    <property type="component" value="Unassembled WGS sequence"/>
</dbReference>
<dbReference type="InterPro" id="IPR006048">
    <property type="entry name" value="A-amylase/branching_C"/>
</dbReference>
<dbReference type="InterPro" id="IPR036188">
    <property type="entry name" value="FAD/NAD-bd_sf"/>
</dbReference>
<dbReference type="SUPFAM" id="SSF81296">
    <property type="entry name" value="E set domains"/>
    <property type="match status" value="1"/>
</dbReference>
<dbReference type="SUPFAM" id="SSF51905">
    <property type="entry name" value="FAD/NAD(P)-binding domain"/>
    <property type="match status" value="1"/>
</dbReference>
<gene>
    <name evidence="8" type="ORF">OJ996_25430</name>
</gene>
<dbReference type="InterPro" id="IPR004193">
    <property type="entry name" value="Glyco_hydro_13_N"/>
</dbReference>
<dbReference type="Gene3D" id="2.60.40.10">
    <property type="entry name" value="Immunoglobulins"/>
    <property type="match status" value="1"/>
</dbReference>
<dbReference type="Pfam" id="PF00128">
    <property type="entry name" value="Alpha-amylase"/>
    <property type="match status" value="2"/>
</dbReference>
<evidence type="ECO:0000256" key="5">
    <source>
        <dbReference type="ARBA" id="ARBA00022679"/>
    </source>
</evidence>
<evidence type="ECO:0000256" key="6">
    <source>
        <dbReference type="ARBA" id="ARBA00023277"/>
    </source>
</evidence>
<organism evidence="8 9">
    <name type="scientific">Luteolibacter rhizosphaerae</name>
    <dbReference type="NCBI Taxonomy" id="2989719"/>
    <lineage>
        <taxon>Bacteria</taxon>
        <taxon>Pseudomonadati</taxon>
        <taxon>Verrucomicrobiota</taxon>
        <taxon>Verrucomicrobiia</taxon>
        <taxon>Verrucomicrobiales</taxon>
        <taxon>Verrucomicrobiaceae</taxon>
        <taxon>Luteolibacter</taxon>
    </lineage>
</organism>